<dbReference type="OrthoDB" id="5790008at2759"/>
<sequence length="96" mass="10954">MATWWSELARFGMRSNMMFYPSEARRGARNVLSWSKMAWWNNIILGCSVQRCSGYYLTVCMYRPGGNNLNQYVYQVGAVCSGCPSGQCDGQALCRW</sequence>
<name>A0A016TYT7_9BILA</name>
<gene>
    <name evidence="1" type="primary">Acey_s0068.g230</name>
    <name evidence="1" type="ORF">Y032_0068g230</name>
</gene>
<dbReference type="EMBL" id="JARK01001404">
    <property type="protein sequence ID" value="EYC07975.1"/>
    <property type="molecule type" value="Genomic_DNA"/>
</dbReference>
<dbReference type="InterPro" id="IPR035940">
    <property type="entry name" value="CAP_sf"/>
</dbReference>
<evidence type="ECO:0008006" key="3">
    <source>
        <dbReference type="Google" id="ProtNLM"/>
    </source>
</evidence>
<organism evidence="1 2">
    <name type="scientific">Ancylostoma ceylanicum</name>
    <dbReference type="NCBI Taxonomy" id="53326"/>
    <lineage>
        <taxon>Eukaryota</taxon>
        <taxon>Metazoa</taxon>
        <taxon>Ecdysozoa</taxon>
        <taxon>Nematoda</taxon>
        <taxon>Chromadorea</taxon>
        <taxon>Rhabditida</taxon>
        <taxon>Rhabditina</taxon>
        <taxon>Rhabditomorpha</taxon>
        <taxon>Strongyloidea</taxon>
        <taxon>Ancylostomatidae</taxon>
        <taxon>Ancylostomatinae</taxon>
        <taxon>Ancylostoma</taxon>
    </lineage>
</organism>
<dbReference type="Gene3D" id="3.40.33.10">
    <property type="entry name" value="CAP"/>
    <property type="match status" value="1"/>
</dbReference>
<comment type="caution">
    <text evidence="1">The sequence shown here is derived from an EMBL/GenBank/DDBJ whole genome shotgun (WGS) entry which is preliminary data.</text>
</comment>
<dbReference type="SUPFAM" id="SSF55797">
    <property type="entry name" value="PR-1-like"/>
    <property type="match status" value="1"/>
</dbReference>
<dbReference type="Proteomes" id="UP000024635">
    <property type="component" value="Unassembled WGS sequence"/>
</dbReference>
<keyword evidence="2" id="KW-1185">Reference proteome</keyword>
<evidence type="ECO:0000313" key="2">
    <source>
        <dbReference type="Proteomes" id="UP000024635"/>
    </source>
</evidence>
<evidence type="ECO:0000313" key="1">
    <source>
        <dbReference type="EMBL" id="EYC07975.1"/>
    </source>
</evidence>
<dbReference type="STRING" id="53326.A0A016TYT7"/>
<dbReference type="AlphaFoldDB" id="A0A016TYT7"/>
<accession>A0A016TYT7</accession>
<proteinExistence type="predicted"/>
<protein>
    <recommendedName>
        <fullName evidence="3">SCP domain-containing protein</fullName>
    </recommendedName>
</protein>
<reference evidence="2" key="1">
    <citation type="journal article" date="2015" name="Nat. Genet.">
        <title>The genome and transcriptome of the zoonotic hookworm Ancylostoma ceylanicum identify infection-specific gene families.</title>
        <authorList>
            <person name="Schwarz E.M."/>
            <person name="Hu Y."/>
            <person name="Antoshechkin I."/>
            <person name="Miller M.M."/>
            <person name="Sternberg P.W."/>
            <person name="Aroian R.V."/>
        </authorList>
    </citation>
    <scope>NUCLEOTIDE SEQUENCE</scope>
    <source>
        <strain evidence="2">HY135</strain>
    </source>
</reference>